<accession>A0A016W4G6</accession>
<name>A0A016W4G6_9BILA</name>
<reference evidence="2" key="1">
    <citation type="journal article" date="2015" name="Nat. Genet.">
        <title>The genome and transcriptome of the zoonotic hookworm Ancylostoma ceylanicum identify infection-specific gene families.</title>
        <authorList>
            <person name="Schwarz E.M."/>
            <person name="Hu Y."/>
            <person name="Antoshechkin I."/>
            <person name="Miller M.M."/>
            <person name="Sternberg P.W."/>
            <person name="Aroian R.V."/>
        </authorList>
    </citation>
    <scope>NUCLEOTIDE SEQUENCE</scope>
    <source>
        <strain evidence="2">HY135</strain>
    </source>
</reference>
<dbReference type="STRING" id="53326.A0A016W4G6"/>
<dbReference type="Proteomes" id="UP000024635">
    <property type="component" value="Unassembled WGS sequence"/>
</dbReference>
<protein>
    <submittedName>
        <fullName evidence="1">Uncharacterized protein</fullName>
    </submittedName>
</protein>
<dbReference type="InterPro" id="IPR044929">
    <property type="entry name" value="DNA/RNA_non-sp_Endonuclease_sf"/>
</dbReference>
<proteinExistence type="predicted"/>
<evidence type="ECO:0000313" key="2">
    <source>
        <dbReference type="Proteomes" id="UP000024635"/>
    </source>
</evidence>
<dbReference type="EMBL" id="JARK01001337">
    <property type="protein sequence ID" value="EYC34520.1"/>
    <property type="molecule type" value="Genomic_DNA"/>
</dbReference>
<sequence>MPSSPQLLLRFRSRHFLPKRPGPLLASWTNSGELAEGPQQKGRTTDRYLLGLPNNNPNNGTLGIMDEILVHPPFRPPNFHFPILECLAIGVPSAVGCRSCSAEQLSRLTARLSCSFPPAFPFQISSTTPRCFQNYCEKSVIVGGGTESAVAVTERLVKGEVNSVDSCEFLNSKYGALCWNRANASDTVARSLSGDTHSELANIRSILLTWNGGFVSDVLDPLNEYTQHLVQMLGQLVSITGTANDHDYNGIADSKTSSTPSHLYRVLISCAGAWSTDGASCKNPSDTMVFSFIFPLIDKDVNCLPKEQLLLDYTARLLDVELISGLKFHFPNLPQTQLLRLKTHIHTQLW</sequence>
<dbReference type="AlphaFoldDB" id="A0A016W4G6"/>
<comment type="caution">
    <text evidence="1">The sequence shown here is derived from an EMBL/GenBank/DDBJ whole genome shotgun (WGS) entry which is preliminary data.</text>
</comment>
<dbReference type="OrthoDB" id="5833449at2759"/>
<keyword evidence="2" id="KW-1185">Reference proteome</keyword>
<organism evidence="1 2">
    <name type="scientific">Ancylostoma ceylanicum</name>
    <dbReference type="NCBI Taxonomy" id="53326"/>
    <lineage>
        <taxon>Eukaryota</taxon>
        <taxon>Metazoa</taxon>
        <taxon>Ecdysozoa</taxon>
        <taxon>Nematoda</taxon>
        <taxon>Chromadorea</taxon>
        <taxon>Rhabditida</taxon>
        <taxon>Rhabditina</taxon>
        <taxon>Rhabditomorpha</taxon>
        <taxon>Strongyloidea</taxon>
        <taxon>Ancylostomatidae</taxon>
        <taxon>Ancylostomatinae</taxon>
        <taxon>Ancylostoma</taxon>
    </lineage>
</organism>
<gene>
    <name evidence="1" type="primary">Acey_s0001.g451</name>
    <name evidence="1" type="ORF">Y032_0001g451</name>
</gene>
<dbReference type="Gene3D" id="3.40.570.10">
    <property type="entry name" value="Extracellular Endonuclease, subunit A"/>
    <property type="match status" value="1"/>
</dbReference>
<evidence type="ECO:0000313" key="1">
    <source>
        <dbReference type="EMBL" id="EYC34520.1"/>
    </source>
</evidence>